<feature type="transmembrane region" description="Helical" evidence="6">
    <location>
        <begin position="35"/>
        <end position="55"/>
    </location>
</feature>
<dbReference type="RefSeq" id="WP_147429388.1">
    <property type="nucleotide sequence ID" value="NZ_CP044425.1"/>
</dbReference>
<evidence type="ECO:0000256" key="1">
    <source>
        <dbReference type="ARBA" id="ARBA00004651"/>
    </source>
</evidence>
<feature type="transmembrane region" description="Helical" evidence="6">
    <location>
        <begin position="250"/>
        <end position="271"/>
    </location>
</feature>
<dbReference type="EMBL" id="CP044425">
    <property type="protein sequence ID" value="QFG36185.1"/>
    <property type="molecule type" value="Genomic_DNA"/>
</dbReference>
<keyword evidence="2" id="KW-1003">Cell membrane</keyword>
<sequence length="293" mass="31131">MDMLLSFRPLFDLFLIHLGFAYSQYIVLRAGAFSIGNVGLSAIGAYTAAILTVNYGLPLPVTLLAGTFAGLAFGALLAIPLARLRGVYQAIASLAFVQIVLSANLYAENITGGAMGFSGIPKLVGTGTLLVCALATIYVMLAISRSRLGRAFDAVREDEGMAVSLGINAARTQAVAYMISGLLAGLFGSLEALHSYAVEPNQFGFHLIIVVLSYVVLGGRRSIWGPLVGVALLIALPEISRPLADARIMIYGLILMAVMNFMPRGIVDTLVARRARRRSRAATPEVRQAEVKG</sequence>
<dbReference type="KEGG" id="ppan:ESD82_08050"/>
<reference evidence="8 9" key="1">
    <citation type="submission" date="2018-10" db="EMBL/GenBank/DDBJ databases">
        <title>Genomic Encyclopedia of Archaeal and Bacterial Type Strains, Phase II (KMG-II): from individual species to whole genera.</title>
        <authorList>
            <person name="Goeker M."/>
        </authorList>
    </citation>
    <scope>NUCLEOTIDE SEQUENCE [LARGE SCALE GENOMIC DNA]</scope>
    <source>
        <strain evidence="9">ATCC 35512 / DSM 2944 / CIP 106514 / LMD 82.5 / NBRC 102493 / NCCB 82005 / GB17</strain>
        <strain evidence="8">DSM 2944</strain>
    </source>
</reference>
<evidence type="ECO:0000256" key="3">
    <source>
        <dbReference type="ARBA" id="ARBA00022692"/>
    </source>
</evidence>
<proteinExistence type="predicted"/>
<dbReference type="PANTHER" id="PTHR30482:SF10">
    <property type="entry name" value="HIGH-AFFINITY BRANCHED-CHAIN AMINO ACID TRANSPORT PROTEIN BRAE"/>
    <property type="match status" value="1"/>
</dbReference>
<feature type="transmembrane region" description="Helical" evidence="6">
    <location>
        <begin position="6"/>
        <end position="28"/>
    </location>
</feature>
<dbReference type="EMBL" id="RBLI01000003">
    <property type="protein sequence ID" value="RKS43243.1"/>
    <property type="molecule type" value="Genomic_DNA"/>
</dbReference>
<evidence type="ECO:0000313" key="10">
    <source>
        <dbReference type="Proteomes" id="UP000326453"/>
    </source>
</evidence>
<organism evidence="7 10">
    <name type="scientific">Paracoccus pantotrophus</name>
    <name type="common">Thiosphaera pantotropha</name>
    <dbReference type="NCBI Taxonomy" id="82367"/>
    <lineage>
        <taxon>Bacteria</taxon>
        <taxon>Pseudomonadati</taxon>
        <taxon>Pseudomonadota</taxon>
        <taxon>Alphaproteobacteria</taxon>
        <taxon>Rhodobacterales</taxon>
        <taxon>Paracoccaceae</taxon>
        <taxon>Paracoccus</taxon>
    </lineage>
</organism>
<keyword evidence="9" id="KW-1185">Reference proteome</keyword>
<dbReference type="PANTHER" id="PTHR30482">
    <property type="entry name" value="HIGH-AFFINITY BRANCHED-CHAIN AMINO ACID TRANSPORT SYSTEM PERMEASE"/>
    <property type="match status" value="1"/>
</dbReference>
<name>A0AAE6NWC1_PARPN</name>
<evidence type="ECO:0000256" key="6">
    <source>
        <dbReference type="SAM" id="Phobius"/>
    </source>
</evidence>
<reference evidence="7 10" key="2">
    <citation type="submission" date="2019-01" db="EMBL/GenBank/DDBJ databases">
        <title>Complete Genome Sequence and Annotation of the Paracoccus pantotrophus type strain DSM 2944.</title>
        <authorList>
            <person name="Bockwoldt J.A."/>
            <person name="Zimmermann M."/>
            <person name="Tiso T."/>
            <person name="Blank L.M."/>
        </authorList>
    </citation>
    <scope>NUCLEOTIDE SEQUENCE [LARGE SCALE GENOMIC DNA]</scope>
    <source>
        <strain evidence="7 10">DSM 2944</strain>
        <plasmid evidence="10">ppan2</plasmid>
        <plasmid evidence="7">pPAN2</plasmid>
    </source>
</reference>
<keyword evidence="5 6" id="KW-0472">Membrane</keyword>
<dbReference type="CDD" id="cd06581">
    <property type="entry name" value="TM_PBP1_LivM_like"/>
    <property type="match status" value="1"/>
</dbReference>
<evidence type="ECO:0000256" key="4">
    <source>
        <dbReference type="ARBA" id="ARBA00022989"/>
    </source>
</evidence>
<dbReference type="Proteomes" id="UP000273626">
    <property type="component" value="Unassembled WGS sequence"/>
</dbReference>
<feature type="transmembrane region" description="Helical" evidence="6">
    <location>
        <begin position="61"/>
        <end position="79"/>
    </location>
</feature>
<evidence type="ECO:0000256" key="5">
    <source>
        <dbReference type="ARBA" id="ARBA00023136"/>
    </source>
</evidence>
<comment type="subcellular location">
    <subcellularLocation>
        <location evidence="1">Cell membrane</location>
        <topology evidence="1">Multi-pass membrane protein</topology>
    </subcellularLocation>
</comment>
<keyword evidence="4 6" id="KW-1133">Transmembrane helix</keyword>
<dbReference type="InterPro" id="IPR043428">
    <property type="entry name" value="LivM-like"/>
</dbReference>
<evidence type="ECO:0000313" key="7">
    <source>
        <dbReference type="EMBL" id="QFG36185.1"/>
    </source>
</evidence>
<dbReference type="GO" id="GO:0005886">
    <property type="term" value="C:plasma membrane"/>
    <property type="evidence" value="ECO:0007669"/>
    <property type="project" value="UniProtKB-SubCell"/>
</dbReference>
<evidence type="ECO:0000313" key="8">
    <source>
        <dbReference type="EMBL" id="RKS43243.1"/>
    </source>
</evidence>
<feature type="transmembrane region" description="Helical" evidence="6">
    <location>
        <begin position="174"/>
        <end position="197"/>
    </location>
</feature>
<dbReference type="AlphaFoldDB" id="A0AAE6NWC1"/>
<dbReference type="GO" id="GO:0015658">
    <property type="term" value="F:branched-chain amino acid transmembrane transporter activity"/>
    <property type="evidence" value="ECO:0007669"/>
    <property type="project" value="InterPro"/>
</dbReference>
<dbReference type="InterPro" id="IPR001851">
    <property type="entry name" value="ABC_transp_permease"/>
</dbReference>
<gene>
    <name evidence="8" type="ORF">BDE18_4207</name>
    <name evidence="7" type="ORF">ESD82_08050</name>
</gene>
<keyword evidence="7" id="KW-0614">Plasmid</keyword>
<feature type="transmembrane region" description="Helical" evidence="6">
    <location>
        <begin position="226"/>
        <end position="244"/>
    </location>
</feature>
<protein>
    <submittedName>
        <fullName evidence="8">Amino acid/amide ABC transporter membrane protein 2 (HAAT family)</fullName>
    </submittedName>
    <submittedName>
        <fullName evidence="7">Branched-chain amino acid ABC transporter permease</fullName>
    </submittedName>
</protein>
<feature type="transmembrane region" description="Helical" evidence="6">
    <location>
        <begin position="119"/>
        <end position="141"/>
    </location>
</feature>
<geneLocation type="plasmid" evidence="10">
    <name>ppan2</name>
</geneLocation>
<geneLocation type="plasmid" evidence="7">
    <name>pPAN2</name>
</geneLocation>
<dbReference type="GeneID" id="51370515"/>
<feature type="transmembrane region" description="Helical" evidence="6">
    <location>
        <begin position="86"/>
        <end position="107"/>
    </location>
</feature>
<feature type="transmembrane region" description="Helical" evidence="6">
    <location>
        <begin position="203"/>
        <end position="219"/>
    </location>
</feature>
<evidence type="ECO:0000313" key="9">
    <source>
        <dbReference type="Proteomes" id="UP000273626"/>
    </source>
</evidence>
<evidence type="ECO:0000256" key="2">
    <source>
        <dbReference type="ARBA" id="ARBA00022475"/>
    </source>
</evidence>
<keyword evidence="3 6" id="KW-0812">Transmembrane</keyword>
<dbReference type="Proteomes" id="UP000326453">
    <property type="component" value="Plasmid pPAN2"/>
</dbReference>
<dbReference type="Pfam" id="PF02653">
    <property type="entry name" value="BPD_transp_2"/>
    <property type="match status" value="1"/>
</dbReference>
<accession>A0AAE6NWC1</accession>